<evidence type="ECO:0000256" key="1">
    <source>
        <dbReference type="SAM" id="Phobius"/>
    </source>
</evidence>
<evidence type="ECO:0000313" key="2">
    <source>
        <dbReference type="EMBL" id="JAA91502.1"/>
    </source>
</evidence>
<keyword evidence="1" id="KW-0472">Membrane</keyword>
<accession>S4PZR9</accession>
<keyword evidence="1" id="KW-0812">Transmembrane</keyword>
<protein>
    <submittedName>
        <fullName evidence="2">Uncharacterized protein</fullName>
    </submittedName>
</protein>
<dbReference type="AlphaFoldDB" id="S4PZR9"/>
<sequence length="89" mass="9712">MFTFVSLIDSAGFNVYVLCINKAKMFLSYPVVTTFGVSALLSFFVSVTILLAVVSKRGLLQPPSIKQPLVPQWKEKPLPSAPELAPLAE</sequence>
<keyword evidence="1" id="KW-1133">Transmembrane helix</keyword>
<dbReference type="EMBL" id="GAIX01001058">
    <property type="protein sequence ID" value="JAA91502.1"/>
    <property type="molecule type" value="Transcribed_RNA"/>
</dbReference>
<organism evidence="2">
    <name type="scientific">Pararge aegeria</name>
    <name type="common">speckled wood butterfly</name>
    <dbReference type="NCBI Taxonomy" id="116150"/>
    <lineage>
        <taxon>Eukaryota</taxon>
        <taxon>Metazoa</taxon>
        <taxon>Ecdysozoa</taxon>
        <taxon>Arthropoda</taxon>
        <taxon>Hexapoda</taxon>
        <taxon>Insecta</taxon>
        <taxon>Pterygota</taxon>
        <taxon>Neoptera</taxon>
        <taxon>Endopterygota</taxon>
        <taxon>Lepidoptera</taxon>
        <taxon>Glossata</taxon>
        <taxon>Ditrysia</taxon>
        <taxon>Papilionoidea</taxon>
        <taxon>Nymphalidae</taxon>
        <taxon>Satyrinae</taxon>
        <taxon>Satyrini</taxon>
        <taxon>Parargina</taxon>
        <taxon>Pararge</taxon>
    </lineage>
</organism>
<reference evidence="2" key="2">
    <citation type="submission" date="2013-05" db="EMBL/GenBank/DDBJ databases">
        <authorList>
            <person name="Carter J.-M."/>
            <person name="Baker S.C."/>
            <person name="Pink R."/>
            <person name="Carter D.R.F."/>
            <person name="Collins A."/>
            <person name="Tomlin J."/>
            <person name="Gibbs M."/>
            <person name="Breuker C.J."/>
        </authorList>
    </citation>
    <scope>NUCLEOTIDE SEQUENCE</scope>
    <source>
        <tissue evidence="2">Ovary</tissue>
    </source>
</reference>
<feature type="non-terminal residue" evidence="2">
    <location>
        <position position="89"/>
    </location>
</feature>
<reference evidence="2" key="1">
    <citation type="journal article" date="2013" name="BMC Genomics">
        <title>Unscrambling butterfly oogenesis.</title>
        <authorList>
            <person name="Carter J.M."/>
            <person name="Baker S.C."/>
            <person name="Pink R."/>
            <person name="Carter D.R."/>
            <person name="Collins A."/>
            <person name="Tomlin J."/>
            <person name="Gibbs M."/>
            <person name="Breuker C.J."/>
        </authorList>
    </citation>
    <scope>NUCLEOTIDE SEQUENCE</scope>
    <source>
        <tissue evidence="2">Ovary</tissue>
    </source>
</reference>
<name>S4PZR9_9NEOP</name>
<feature type="transmembrane region" description="Helical" evidence="1">
    <location>
        <begin position="31"/>
        <end position="54"/>
    </location>
</feature>
<proteinExistence type="predicted"/>